<comment type="cofactor">
    <cofactor evidence="1">
        <name>Mg(2+)</name>
        <dbReference type="ChEBI" id="CHEBI:18420"/>
    </cofactor>
</comment>
<organism evidence="4 5">
    <name type="scientific">Shewanella algicola</name>
    <dbReference type="NCBI Taxonomy" id="640633"/>
    <lineage>
        <taxon>Bacteria</taxon>
        <taxon>Pseudomonadati</taxon>
        <taxon>Pseudomonadota</taxon>
        <taxon>Gammaproteobacteria</taxon>
        <taxon>Alteromonadales</taxon>
        <taxon>Shewanellaceae</taxon>
        <taxon>Shewanella</taxon>
    </lineage>
</organism>
<dbReference type="NCBIfam" id="TIGR01549">
    <property type="entry name" value="HAD-SF-IA-v1"/>
    <property type="match status" value="1"/>
</dbReference>
<dbReference type="InterPro" id="IPR036412">
    <property type="entry name" value="HAD-like_sf"/>
</dbReference>
<proteinExistence type="predicted"/>
<dbReference type="SFLD" id="SFLDG01129">
    <property type="entry name" value="C1.5:_HAD__Beta-PGM__Phosphata"/>
    <property type="match status" value="1"/>
</dbReference>
<dbReference type="InterPro" id="IPR006439">
    <property type="entry name" value="HAD-SF_hydro_IA"/>
</dbReference>
<dbReference type="SFLD" id="SFLDS00003">
    <property type="entry name" value="Haloacid_Dehalogenase"/>
    <property type="match status" value="1"/>
</dbReference>
<dbReference type="Gene3D" id="3.40.50.1000">
    <property type="entry name" value="HAD superfamily/HAD-like"/>
    <property type="match status" value="1"/>
</dbReference>
<protein>
    <submittedName>
        <fullName evidence="4">HAD-IA family hydrolase</fullName>
    </submittedName>
</protein>
<sequence length="246" mass="27767">MTYQQPAASITQYQRLQPFKAISFDLDDTLYNNLPYVTHASEQLFALMNTHFPATSSWNSVQWQQLKHHLFTLRPELAHDTTAARYAMLHQGLLQFGYSETQASQGAQMGMDCFHHHRSDFTIAPEVLAVLQKLGQHFPLVGITNGNVDSKRIGLSDVMQFVLHPGHGVKMKPHSDMFTLACRQLAIEPSQLLHIGDHPSSDIAGAKMAGCQSMWLNPCMQQRHKKAQTVLPHVEINQLDLLLEFL</sequence>
<keyword evidence="5" id="KW-1185">Reference proteome</keyword>
<evidence type="ECO:0000313" key="5">
    <source>
        <dbReference type="Proteomes" id="UP001139408"/>
    </source>
</evidence>
<dbReference type="PANTHER" id="PTHR46470">
    <property type="entry name" value="N-ACYLNEURAMINATE-9-PHOSPHATASE"/>
    <property type="match status" value="1"/>
</dbReference>
<dbReference type="InterPro" id="IPR051400">
    <property type="entry name" value="HAD-like_hydrolase"/>
</dbReference>
<dbReference type="GO" id="GO:0009231">
    <property type="term" value="P:riboflavin biosynthetic process"/>
    <property type="evidence" value="ECO:0007669"/>
    <property type="project" value="TreeGrafter"/>
</dbReference>
<comment type="caution">
    <text evidence="4">The sequence shown here is derived from an EMBL/GenBank/DDBJ whole genome shotgun (WGS) entry which is preliminary data.</text>
</comment>
<dbReference type="PANTHER" id="PTHR46470:SF4">
    <property type="entry name" value="5-AMINO-6-(5-PHOSPHO-D-RIBITYLAMINO)URACIL PHOSPHATASE YIGB"/>
    <property type="match status" value="1"/>
</dbReference>
<dbReference type="Gene3D" id="1.20.120.1600">
    <property type="match status" value="1"/>
</dbReference>
<dbReference type="InterPro" id="IPR023214">
    <property type="entry name" value="HAD_sf"/>
</dbReference>
<name>A0A9X1Z5T9_9GAMM</name>
<gene>
    <name evidence="4" type="ORF">L2749_16125</name>
</gene>
<dbReference type="Pfam" id="PF00702">
    <property type="entry name" value="Hydrolase"/>
    <property type="match status" value="1"/>
</dbReference>
<dbReference type="EMBL" id="JAKILJ010000041">
    <property type="protein sequence ID" value="MCL1106761.1"/>
    <property type="molecule type" value="Genomic_DNA"/>
</dbReference>
<keyword evidence="2 4" id="KW-0378">Hydrolase</keyword>
<dbReference type="RefSeq" id="WP_188926128.1">
    <property type="nucleotide sequence ID" value="NZ_BMQI01000039.1"/>
</dbReference>
<dbReference type="SUPFAM" id="SSF56784">
    <property type="entry name" value="HAD-like"/>
    <property type="match status" value="1"/>
</dbReference>
<accession>A0A9X1Z5T9</accession>
<keyword evidence="3" id="KW-0460">Magnesium</keyword>
<evidence type="ECO:0000256" key="2">
    <source>
        <dbReference type="ARBA" id="ARBA00022801"/>
    </source>
</evidence>
<evidence type="ECO:0000256" key="1">
    <source>
        <dbReference type="ARBA" id="ARBA00001946"/>
    </source>
</evidence>
<dbReference type="AlphaFoldDB" id="A0A9X1Z5T9"/>
<dbReference type="GO" id="GO:0016787">
    <property type="term" value="F:hydrolase activity"/>
    <property type="evidence" value="ECO:0007669"/>
    <property type="project" value="UniProtKB-KW"/>
</dbReference>
<evidence type="ECO:0000313" key="4">
    <source>
        <dbReference type="EMBL" id="MCL1106761.1"/>
    </source>
</evidence>
<dbReference type="Proteomes" id="UP001139408">
    <property type="component" value="Unassembled WGS sequence"/>
</dbReference>
<reference evidence="4" key="1">
    <citation type="submission" date="2022-01" db="EMBL/GenBank/DDBJ databases">
        <title>Whole genome-based taxonomy of the Shewanellaceae.</title>
        <authorList>
            <person name="Martin-Rodriguez A.J."/>
        </authorList>
    </citation>
    <scope>NUCLEOTIDE SEQUENCE</scope>
    <source>
        <strain evidence="4">DSM 23803</strain>
    </source>
</reference>
<evidence type="ECO:0000256" key="3">
    <source>
        <dbReference type="ARBA" id="ARBA00022842"/>
    </source>
</evidence>